<feature type="compositionally biased region" description="Basic and acidic residues" evidence="6">
    <location>
        <begin position="795"/>
        <end position="824"/>
    </location>
</feature>
<feature type="region of interest" description="Disordered" evidence="6">
    <location>
        <begin position="1225"/>
        <end position="1274"/>
    </location>
</feature>
<feature type="region of interest" description="Disordered" evidence="6">
    <location>
        <begin position="173"/>
        <end position="754"/>
    </location>
</feature>
<feature type="compositionally biased region" description="Basic and acidic residues" evidence="6">
    <location>
        <begin position="862"/>
        <end position="874"/>
    </location>
</feature>
<evidence type="ECO:0000256" key="5">
    <source>
        <dbReference type="ARBA" id="ARBA00023242"/>
    </source>
</evidence>
<feature type="compositionally biased region" description="Basic and acidic residues" evidence="6">
    <location>
        <begin position="15"/>
        <end position="39"/>
    </location>
</feature>
<evidence type="ECO:0000256" key="3">
    <source>
        <dbReference type="ARBA" id="ARBA00022771"/>
    </source>
</evidence>
<feature type="compositionally biased region" description="Basic and acidic residues" evidence="6">
    <location>
        <begin position="1179"/>
        <end position="1190"/>
    </location>
</feature>
<protein>
    <recommendedName>
        <fullName evidence="7">Matrin-type domain-containing protein</fullName>
    </recommendedName>
</protein>
<feature type="compositionally biased region" description="Low complexity" evidence="6">
    <location>
        <begin position="40"/>
        <end position="83"/>
    </location>
</feature>
<feature type="compositionally biased region" description="Low complexity" evidence="6">
    <location>
        <begin position="907"/>
        <end position="918"/>
    </location>
</feature>
<feature type="region of interest" description="Disordered" evidence="6">
    <location>
        <begin position="13"/>
        <end position="143"/>
    </location>
</feature>
<feature type="compositionally biased region" description="Acidic residues" evidence="6">
    <location>
        <begin position="1065"/>
        <end position="1082"/>
    </location>
</feature>
<feature type="region of interest" description="Disordered" evidence="6">
    <location>
        <begin position="768"/>
        <end position="1210"/>
    </location>
</feature>
<organism evidence="8 9">
    <name type="scientific">Gadus morhua</name>
    <name type="common">Atlantic cod</name>
    <dbReference type="NCBI Taxonomy" id="8049"/>
    <lineage>
        <taxon>Eukaryota</taxon>
        <taxon>Metazoa</taxon>
        <taxon>Chordata</taxon>
        <taxon>Craniata</taxon>
        <taxon>Vertebrata</taxon>
        <taxon>Euteleostomi</taxon>
        <taxon>Actinopterygii</taxon>
        <taxon>Neopterygii</taxon>
        <taxon>Teleostei</taxon>
        <taxon>Neoteleostei</taxon>
        <taxon>Acanthomorphata</taxon>
        <taxon>Zeiogadaria</taxon>
        <taxon>Gadariae</taxon>
        <taxon>Gadiformes</taxon>
        <taxon>Gadoidei</taxon>
        <taxon>Gadidae</taxon>
        <taxon>Gadus</taxon>
    </lineage>
</organism>
<evidence type="ECO:0000256" key="1">
    <source>
        <dbReference type="ARBA" id="ARBA00004123"/>
    </source>
</evidence>
<keyword evidence="2" id="KW-0479">Metal-binding</keyword>
<feature type="compositionally biased region" description="Basic and acidic residues" evidence="6">
    <location>
        <begin position="246"/>
        <end position="255"/>
    </location>
</feature>
<reference evidence="8" key="1">
    <citation type="submission" date="2025-08" db="UniProtKB">
        <authorList>
            <consortium name="Ensembl"/>
        </authorList>
    </citation>
    <scope>IDENTIFICATION</scope>
</reference>
<dbReference type="Ensembl" id="ENSGMOT00000065850.1">
    <property type="protein sequence ID" value="ENSGMOP00000036051.1"/>
    <property type="gene ID" value="ENSGMOG00000029736.1"/>
</dbReference>
<feature type="compositionally biased region" description="Low complexity" evidence="6">
    <location>
        <begin position="561"/>
        <end position="585"/>
    </location>
</feature>
<keyword evidence="9" id="KW-1185">Reference proteome</keyword>
<dbReference type="GeneTree" id="ENSGT01140000285674"/>
<evidence type="ECO:0000259" key="7">
    <source>
        <dbReference type="PROSITE" id="PS50171"/>
    </source>
</evidence>
<feature type="domain" description="Matrin-type" evidence="7">
    <location>
        <begin position="1298"/>
        <end position="1329"/>
    </location>
</feature>
<proteinExistence type="predicted"/>
<evidence type="ECO:0000256" key="6">
    <source>
        <dbReference type="SAM" id="MobiDB-lite"/>
    </source>
</evidence>
<feature type="compositionally biased region" description="Basic and acidic residues" evidence="6">
    <location>
        <begin position="355"/>
        <end position="494"/>
    </location>
</feature>
<feature type="compositionally biased region" description="Basic and acidic residues" evidence="6">
    <location>
        <begin position="1033"/>
        <end position="1055"/>
    </location>
</feature>
<dbReference type="InterPro" id="IPR026811">
    <property type="entry name" value="CIZ1"/>
</dbReference>
<comment type="subcellular location">
    <subcellularLocation>
        <location evidence="1">Nucleus</location>
    </subcellularLocation>
</comment>
<reference evidence="8" key="2">
    <citation type="submission" date="2025-09" db="UniProtKB">
        <authorList>
            <consortium name="Ensembl"/>
        </authorList>
    </citation>
    <scope>IDENTIFICATION</scope>
</reference>
<evidence type="ECO:0000313" key="8">
    <source>
        <dbReference type="Ensembl" id="ENSGMOP00000036051.1"/>
    </source>
</evidence>
<dbReference type="PANTHER" id="PTHR15491">
    <property type="match status" value="1"/>
</dbReference>
<keyword evidence="3" id="KW-0863">Zinc-finger</keyword>
<evidence type="ECO:0000256" key="2">
    <source>
        <dbReference type="ARBA" id="ARBA00022723"/>
    </source>
</evidence>
<feature type="compositionally biased region" description="Low complexity" evidence="6">
    <location>
        <begin position="526"/>
        <end position="536"/>
    </location>
</feature>
<dbReference type="GO" id="GO:0008270">
    <property type="term" value="F:zinc ion binding"/>
    <property type="evidence" value="ECO:0007669"/>
    <property type="project" value="UniProtKB-KW"/>
</dbReference>
<feature type="compositionally biased region" description="Polar residues" evidence="6">
    <location>
        <begin position="92"/>
        <end position="101"/>
    </location>
</feature>
<dbReference type="InterPro" id="IPR000690">
    <property type="entry name" value="Matrin/U1-C_Znf_C2H2"/>
</dbReference>
<keyword evidence="4" id="KW-0862">Zinc</keyword>
<keyword evidence="5" id="KW-0539">Nucleus</keyword>
<dbReference type="PROSITE" id="PS50171">
    <property type="entry name" value="ZF_MATRIN"/>
    <property type="match status" value="1"/>
</dbReference>
<evidence type="ECO:0000313" key="9">
    <source>
        <dbReference type="Proteomes" id="UP000694546"/>
    </source>
</evidence>
<feature type="compositionally biased region" description="Basic and acidic residues" evidence="6">
    <location>
        <begin position="1233"/>
        <end position="1247"/>
    </location>
</feature>
<dbReference type="GO" id="GO:0005634">
    <property type="term" value="C:nucleus"/>
    <property type="evidence" value="ECO:0007669"/>
    <property type="project" value="UniProtKB-SubCell"/>
</dbReference>
<feature type="compositionally biased region" description="Basic and acidic residues" evidence="6">
    <location>
        <begin position="1257"/>
        <end position="1266"/>
    </location>
</feature>
<feature type="compositionally biased region" description="Polar residues" evidence="6">
    <location>
        <begin position="316"/>
        <end position="325"/>
    </location>
</feature>
<feature type="compositionally biased region" description="Acidic residues" evidence="6">
    <location>
        <begin position="1016"/>
        <end position="1032"/>
    </location>
</feature>
<feature type="compositionally biased region" description="Polar residues" evidence="6">
    <location>
        <begin position="114"/>
        <end position="133"/>
    </location>
</feature>
<feature type="compositionally biased region" description="Basic and acidic residues" evidence="6">
    <location>
        <begin position="663"/>
        <end position="681"/>
    </location>
</feature>
<evidence type="ECO:0000256" key="4">
    <source>
        <dbReference type="ARBA" id="ARBA00022833"/>
    </source>
</evidence>
<feature type="compositionally biased region" description="Basic and acidic residues" evidence="6">
    <location>
        <begin position="296"/>
        <end position="307"/>
    </location>
</feature>
<feature type="compositionally biased region" description="Basic and acidic residues" evidence="6">
    <location>
        <begin position="986"/>
        <end position="1004"/>
    </location>
</feature>
<accession>A0A8C5ASE5</accession>
<dbReference type="PANTHER" id="PTHR15491:SF9">
    <property type="entry name" value="CIP1-INTERACTING ZINC FINGER PROTEIN"/>
    <property type="match status" value="1"/>
</dbReference>
<name>A0A8C5ASE5_GADMO</name>
<feature type="compositionally biased region" description="Basic residues" evidence="6">
    <location>
        <begin position="738"/>
        <end position="748"/>
    </location>
</feature>
<dbReference type="GO" id="GO:0003676">
    <property type="term" value="F:nucleic acid binding"/>
    <property type="evidence" value="ECO:0007669"/>
    <property type="project" value="InterPro"/>
</dbReference>
<dbReference type="Proteomes" id="UP000694546">
    <property type="component" value="Chromosome 17"/>
</dbReference>
<sequence>MYLFFATAIHQHRQARVEQEVRRGGQEGSQREVSMDFDKTTSSSTTAHSSSLSGATVSSSHLPKSSSSSCDLPKSSSSSTSSSLPPPAGVVPSSSEQNTQQKCEESPVQVSEAVDTTLTPSPTSQEGSRITTTEEAESLPACPPITRKEVLSVAAMVCEDDMARPGHMMAAETSLKSASSLTGKDVLQTDPCLEEEGKRKAQQELTLTGKDVVVSPSEDMKENSVEVDETQEQLGDEKTSNQMLRLRPECGEETPHQTPVQPETPSLPDPESQTSEPQEEEMLAKVADEAEPFQEVPEHKEILEEGKNTIVEEQMPSVNEETPSVVSEAADALLNGASTEEGDTNQLMDCVEGSPPKEEEQKTKETQEEQKTKETPEEEQKTKETQEEQKTNEQSNKEEQRGKEVQTNKEKNSKELKEEEQRNKEPTEVEQGRKDPTEQEQGNKDPTEEGIKKKEPTEKGRNSREQSIKEEQGNKEEKNSKDPPEEEQGNKEQSNEAPTEGGDNKGPAVEAGAPEMEQRRSKRGHPSPATTPLSTRRSTRRSTRHSTPSMKRESPGELPVEKAVSVEVEASSSPRGGASPSSGAPLPQGHPHPKEEEVEYQVTDSVEGEVIEGVQLPTRRKRGRPTKQTAKNVRMKKEQPTAPVAEESGKKPEEPLENQAGPTRKETKPQEAPEEKSRGQEDGAEESQMGDIVTPSNAKPRVSDEGVSLEEVATYQVLDSVEDEELEVKEGPPVTRGTRGRGRKAKTPTRKECKRSLDETVFEVLDSIGGDVLEDAPAPEQPGRPRRGLANNDPTPEKDGKVVPDDTPEGTHGKQEQVKKEQEVARQVMEEPQGDEQPAAGKRRSGRGRKEEVAVSGTSKMAAKEGQQRVKEEEVYQVVDSTEDDPHEEEHVDPPGPRRRSQRRDPAPAVTRAPRRPAYSTQGEEPVYQVVDSVGGEEEPAPVEEQPPGLEPRRGQRGRKVAGSDSATEDKAAKKMKTTEQTVLPKVKEGVGAKKVMDGRKESQEQEENALVSLDEVSEEEEDYPDDSVEEEELRKRQTVEERRREEEEERKLGEGMEGLVTLDEVGEEEGDEEEVGPGGEEESGRRGEGITEEELQALVTLDEIVEEPTHSEPLPDDQSEARLNTETVCDEEQASSSIVGECKQSEEQAEECVSFVTLDEVGYEEEEETQPRSKRGRQATERKCTRREQQPATAKPSGEESPPIPAHATSLLAGEPGAVMSVKGAEPMAESPARDGEETGSEETRLLRKASSKARRKEEGVEPKRVRSHSPSVANDYTLPAFTPNNPLGSEHVVPGFYCNLCSVFYKNETSARTLHCSRLGHYNNLKAGTPVHARTHTYTCTYCSIMCLMSVTQALKSSHCLCPSYSQ</sequence>